<keyword evidence="2" id="KW-1185">Reference proteome</keyword>
<dbReference type="EMBL" id="JBHUOK010000004">
    <property type="protein sequence ID" value="MFD2788565.1"/>
    <property type="molecule type" value="Genomic_DNA"/>
</dbReference>
<gene>
    <name evidence="1" type="ORF">ACFS1K_02185</name>
</gene>
<comment type="caution">
    <text evidence="1">The sequence shown here is derived from an EMBL/GenBank/DDBJ whole genome shotgun (WGS) entry which is preliminary data.</text>
</comment>
<dbReference type="RefSeq" id="WP_251807030.1">
    <property type="nucleotide sequence ID" value="NZ_CP166679.1"/>
</dbReference>
<accession>A0ABW5VB95</accession>
<dbReference type="InterPro" id="IPR045767">
    <property type="entry name" value="DUF6134"/>
</dbReference>
<reference evidence="2" key="1">
    <citation type="journal article" date="2019" name="Int. J. Syst. Evol. Microbiol.">
        <title>The Global Catalogue of Microorganisms (GCM) 10K type strain sequencing project: providing services to taxonomists for standard genome sequencing and annotation.</title>
        <authorList>
            <consortium name="The Broad Institute Genomics Platform"/>
            <consortium name="The Broad Institute Genome Sequencing Center for Infectious Disease"/>
            <person name="Wu L."/>
            <person name="Ma J."/>
        </authorList>
    </citation>
    <scope>NUCLEOTIDE SEQUENCE [LARGE SCALE GENOMIC DNA]</scope>
    <source>
        <strain evidence="2">KCTC 52924</strain>
    </source>
</reference>
<organism evidence="1 2">
    <name type="scientific">Arenibacter antarcticus</name>
    <dbReference type="NCBI Taxonomy" id="2040469"/>
    <lineage>
        <taxon>Bacteria</taxon>
        <taxon>Pseudomonadati</taxon>
        <taxon>Bacteroidota</taxon>
        <taxon>Flavobacteriia</taxon>
        <taxon>Flavobacteriales</taxon>
        <taxon>Flavobacteriaceae</taxon>
        <taxon>Arenibacter</taxon>
    </lineage>
</organism>
<protein>
    <submittedName>
        <fullName evidence="1">DUF6134 family protein</fullName>
    </submittedName>
</protein>
<sequence length="199" mass="22726">MKKNYCLLATFLLVWTFTFAQKNKILFDVMFKDKKIGVLHALETKSKSKSLKVLTIETNTSFLFIPIHMESEVSTTQKNGILIEGTAYRNASRKSSDVIATVTKTGFRRYKRELNGVKDKIKNQRITFCVVDLYFKEPIGVTQVFSNMYAEMLQLKRVSVGKYQLITPDNNDTHYSYEAGKLVSVVANTPVGKVFSKRI</sequence>
<dbReference type="Pfam" id="PF19630">
    <property type="entry name" value="DUF6134"/>
    <property type="match status" value="1"/>
</dbReference>
<evidence type="ECO:0000313" key="2">
    <source>
        <dbReference type="Proteomes" id="UP001597532"/>
    </source>
</evidence>
<proteinExistence type="predicted"/>
<evidence type="ECO:0000313" key="1">
    <source>
        <dbReference type="EMBL" id="MFD2788565.1"/>
    </source>
</evidence>
<name>A0ABW5VB95_9FLAO</name>
<dbReference type="Proteomes" id="UP001597532">
    <property type="component" value="Unassembled WGS sequence"/>
</dbReference>